<dbReference type="PANTHER" id="PTHR46797">
    <property type="entry name" value="HTH-TYPE TRANSCRIPTIONAL REGULATOR"/>
    <property type="match status" value="1"/>
</dbReference>
<feature type="domain" description="HTH cro/C1-type" evidence="2">
    <location>
        <begin position="73"/>
        <end position="127"/>
    </location>
</feature>
<dbReference type="GO" id="GO:0003677">
    <property type="term" value="F:DNA binding"/>
    <property type="evidence" value="ECO:0007669"/>
    <property type="project" value="UniProtKB-KW"/>
</dbReference>
<reference evidence="3 4" key="1">
    <citation type="journal article" date="2018" name="Front. Microbiol.">
        <title>Hydrolytic Capabilities as a Key to Environmental Success: Chitinolytic and Cellulolytic Acidobacteria From Acidic Sub-arctic Soils and Boreal Peatlands.</title>
        <authorList>
            <person name="Belova S.E."/>
            <person name="Ravin N.V."/>
            <person name="Pankratov T.A."/>
            <person name="Rakitin A.L."/>
            <person name="Ivanova A.A."/>
            <person name="Beletsky A.V."/>
            <person name="Mardanov A.V."/>
            <person name="Sinninghe Damste J.S."/>
            <person name="Dedysh S.N."/>
        </authorList>
    </citation>
    <scope>NUCLEOTIDE SEQUENCE [LARGE SCALE GENOMIC DNA]</scope>
    <source>
        <strain evidence="3 4">SBC82</strain>
    </source>
</reference>
<dbReference type="PROSITE" id="PS50943">
    <property type="entry name" value="HTH_CROC1"/>
    <property type="match status" value="1"/>
</dbReference>
<dbReference type="Gene3D" id="1.10.260.40">
    <property type="entry name" value="lambda repressor-like DNA-binding domains"/>
    <property type="match status" value="1"/>
</dbReference>
<dbReference type="Proteomes" id="UP000253606">
    <property type="component" value="Chromosome"/>
</dbReference>
<dbReference type="PANTHER" id="PTHR46797:SF1">
    <property type="entry name" value="METHYLPHOSPHONATE SYNTHASE"/>
    <property type="match status" value="1"/>
</dbReference>
<accession>A0A2Z5FTJ3</accession>
<protein>
    <submittedName>
        <fullName evidence="3">Transcriptional regulator, XRE family</fullName>
    </submittedName>
</protein>
<dbReference type="GO" id="GO:0003700">
    <property type="term" value="F:DNA-binding transcription factor activity"/>
    <property type="evidence" value="ECO:0007669"/>
    <property type="project" value="TreeGrafter"/>
</dbReference>
<dbReference type="KEGG" id="abas:ACPOL_0440"/>
<dbReference type="GO" id="GO:0005829">
    <property type="term" value="C:cytosol"/>
    <property type="evidence" value="ECO:0007669"/>
    <property type="project" value="TreeGrafter"/>
</dbReference>
<evidence type="ECO:0000313" key="4">
    <source>
        <dbReference type="Proteomes" id="UP000253606"/>
    </source>
</evidence>
<proteinExistence type="predicted"/>
<evidence type="ECO:0000256" key="1">
    <source>
        <dbReference type="ARBA" id="ARBA00023125"/>
    </source>
</evidence>
<dbReference type="EMBL" id="CP030840">
    <property type="protein sequence ID" value="AXC09817.1"/>
    <property type="molecule type" value="Genomic_DNA"/>
</dbReference>
<gene>
    <name evidence="3" type="ORF">ACPOL_0440</name>
</gene>
<dbReference type="InterPro" id="IPR001387">
    <property type="entry name" value="Cro/C1-type_HTH"/>
</dbReference>
<evidence type="ECO:0000259" key="2">
    <source>
        <dbReference type="PROSITE" id="PS50943"/>
    </source>
</evidence>
<dbReference type="OrthoDB" id="9814751at2"/>
<evidence type="ECO:0000313" key="3">
    <source>
        <dbReference type="EMBL" id="AXC09817.1"/>
    </source>
</evidence>
<dbReference type="CDD" id="cd00093">
    <property type="entry name" value="HTH_XRE"/>
    <property type="match status" value="1"/>
</dbReference>
<dbReference type="SMART" id="SM00530">
    <property type="entry name" value="HTH_XRE"/>
    <property type="match status" value="1"/>
</dbReference>
<organism evidence="3 4">
    <name type="scientific">Acidisarcina polymorpha</name>
    <dbReference type="NCBI Taxonomy" id="2211140"/>
    <lineage>
        <taxon>Bacteria</taxon>
        <taxon>Pseudomonadati</taxon>
        <taxon>Acidobacteriota</taxon>
        <taxon>Terriglobia</taxon>
        <taxon>Terriglobales</taxon>
        <taxon>Acidobacteriaceae</taxon>
        <taxon>Acidisarcina</taxon>
    </lineage>
</organism>
<dbReference type="AlphaFoldDB" id="A0A2Z5FTJ3"/>
<sequence>MATIVANPVATTEARAVLRCEHCSLVQFMTANALCRRCHKPLEVDEPEALVPALVSSAGRSSDDGGLQVARAVRDLRHERNLSQRQLAGRMQVPRTYISKIENGKATPTLSSLERLAHALEVDICHLVHDARSRRHDETATILADPFLAEIAPYVAHLDGLQRSIFLNQVRDMAMGRRKSA</sequence>
<keyword evidence="4" id="KW-1185">Reference proteome</keyword>
<dbReference type="InterPro" id="IPR010982">
    <property type="entry name" value="Lambda_DNA-bd_dom_sf"/>
</dbReference>
<dbReference type="InterPro" id="IPR050807">
    <property type="entry name" value="TransReg_Diox_bact_type"/>
</dbReference>
<keyword evidence="1" id="KW-0238">DNA-binding</keyword>
<dbReference type="Pfam" id="PF01381">
    <property type="entry name" value="HTH_3"/>
    <property type="match status" value="1"/>
</dbReference>
<name>A0A2Z5FTJ3_9BACT</name>
<dbReference type="SUPFAM" id="SSF47413">
    <property type="entry name" value="lambda repressor-like DNA-binding domains"/>
    <property type="match status" value="1"/>
</dbReference>